<evidence type="ECO:0000313" key="3">
    <source>
        <dbReference type="EMBL" id="MBK1661977.1"/>
    </source>
</evidence>
<keyword evidence="1" id="KW-0472">Membrane</keyword>
<evidence type="ECO:0000259" key="2">
    <source>
        <dbReference type="Pfam" id="PF07693"/>
    </source>
</evidence>
<dbReference type="RefSeq" id="WP_200306516.1">
    <property type="nucleotide sequence ID" value="NZ_NRSG01000418.1"/>
</dbReference>
<dbReference type="InterPro" id="IPR052754">
    <property type="entry name" value="NTPase_KAP_P-loop"/>
</dbReference>
<dbReference type="Proteomes" id="UP000697995">
    <property type="component" value="Unassembled WGS sequence"/>
</dbReference>
<dbReference type="Pfam" id="PF07693">
    <property type="entry name" value="KAP_NTPase"/>
    <property type="match status" value="1"/>
</dbReference>
<feature type="non-terminal residue" evidence="3">
    <location>
        <position position="755"/>
    </location>
</feature>
<dbReference type="PANTHER" id="PTHR22674:SF6">
    <property type="entry name" value="NTPASE KAP FAMILY P-LOOP DOMAIN-CONTAINING PROTEIN 1"/>
    <property type="match status" value="1"/>
</dbReference>
<accession>A0ABS1D549</accession>
<sequence length="755" mass="78744">MPWLVLGLLLGLVGAAAALLLPLREAPHRPAPFPSLAWLLEPREANGFARAPPRSFVSRAGREVVDREQGSIDGLWLAPDGRLALAVGWDGAVWRSTDGGRHWRALPPVTEAHLFRVGADPATGAALALSRDGTVASSGDGGRSWAGTHQGKKMPFADAAVAPDGRGAVAVMFDGALFRWQPGAPDWAGAGGSYALVGIAYAADGRLLGVGDEGAFIEGLGAAGTPRTRPTGATARLRAVLPSAAGLVLLAGEEGMIRRSQDGGATWQAVASPTRQRLLALAAPADGTTVIAAGEGGTILRSTDAGRSFAIVPGIPPAHLRTLAFGPDGLVLAAGSNDMLLRSTDGGATWAMPPHESSPAPLAWLLWGSGLVALLSGARPLPRAAPPPAAGDIAGLFATDRPLREGDPDAAGAGLLADRISRFLRNRRTEPPLTLAVTGPWGTGKSSVLNRLCADLATHGLRPVWFNAWHHQKEEHLFAALLEAVRQQAVPPLGSRAGLEVRGRLMWRRLRADAALWIGILLLAAVVAGLLSASQWPTPAQAWAALRSALGADGSKLDWGKALAGFGAPLGALAAAWRFLAGFGDRLKSGGLDPGRLMAAVAGATGAKQLGAQLAFRARFAEALAEVAEALGDRTLTVVVDDLDRCRPDQVAEAMEAINFLTNAAGCFVILGIAREQVLLAMGLAHRDMAKEMAPDGTPEREARILYAENYLQKLIQIEVPVPGFDQAAAGRLVAAAREERAPPRRRRLGPGLGW</sequence>
<feature type="transmembrane region" description="Helical" evidence="1">
    <location>
        <begin position="514"/>
        <end position="533"/>
    </location>
</feature>
<feature type="transmembrane region" description="Helical" evidence="1">
    <location>
        <begin position="562"/>
        <end position="580"/>
    </location>
</feature>
<dbReference type="InterPro" id="IPR036278">
    <property type="entry name" value="Sialidase_sf"/>
</dbReference>
<gene>
    <name evidence="3" type="ORF">CKO45_27680</name>
</gene>
<dbReference type="InterPro" id="IPR027417">
    <property type="entry name" value="P-loop_NTPase"/>
</dbReference>
<comment type="caution">
    <text evidence="3">The sequence shown here is derived from an EMBL/GenBank/DDBJ whole genome shotgun (WGS) entry which is preliminary data.</text>
</comment>
<feature type="domain" description="KAP NTPase" evidence="2">
    <location>
        <begin position="417"/>
        <end position="728"/>
    </location>
</feature>
<evidence type="ECO:0000313" key="4">
    <source>
        <dbReference type="Proteomes" id="UP000697995"/>
    </source>
</evidence>
<dbReference type="Gene3D" id="3.40.50.300">
    <property type="entry name" value="P-loop containing nucleotide triphosphate hydrolases"/>
    <property type="match status" value="1"/>
</dbReference>
<dbReference type="InterPro" id="IPR011646">
    <property type="entry name" value="KAP_P-loop"/>
</dbReference>
<evidence type="ECO:0000256" key="1">
    <source>
        <dbReference type="SAM" id="Phobius"/>
    </source>
</evidence>
<keyword evidence="1" id="KW-1133">Transmembrane helix</keyword>
<organism evidence="3 4">
    <name type="scientific">Paracraurococcus ruber</name>
    <dbReference type="NCBI Taxonomy" id="77675"/>
    <lineage>
        <taxon>Bacteria</taxon>
        <taxon>Pseudomonadati</taxon>
        <taxon>Pseudomonadota</taxon>
        <taxon>Alphaproteobacteria</taxon>
        <taxon>Acetobacterales</taxon>
        <taxon>Roseomonadaceae</taxon>
        <taxon>Paracraurococcus</taxon>
    </lineage>
</organism>
<keyword evidence="4" id="KW-1185">Reference proteome</keyword>
<dbReference type="InterPro" id="IPR015943">
    <property type="entry name" value="WD40/YVTN_repeat-like_dom_sf"/>
</dbReference>
<dbReference type="EMBL" id="NRSG01000418">
    <property type="protein sequence ID" value="MBK1661977.1"/>
    <property type="molecule type" value="Genomic_DNA"/>
</dbReference>
<dbReference type="SUPFAM" id="SSF52540">
    <property type="entry name" value="P-loop containing nucleoside triphosphate hydrolases"/>
    <property type="match status" value="1"/>
</dbReference>
<proteinExistence type="predicted"/>
<reference evidence="3 4" key="1">
    <citation type="journal article" date="2020" name="Microorganisms">
        <title>Osmotic Adaptation and Compatible Solute Biosynthesis of Phototrophic Bacteria as Revealed from Genome Analyses.</title>
        <authorList>
            <person name="Imhoff J.F."/>
            <person name="Rahn T."/>
            <person name="Kunzel S."/>
            <person name="Keller A."/>
            <person name="Neulinger S.C."/>
        </authorList>
    </citation>
    <scope>NUCLEOTIDE SEQUENCE [LARGE SCALE GENOMIC DNA]</scope>
    <source>
        <strain evidence="3 4">DSM 15382</strain>
    </source>
</reference>
<dbReference type="PANTHER" id="PTHR22674">
    <property type="entry name" value="NTPASE, KAP FAMILY P-LOOP DOMAIN-CONTAINING 1"/>
    <property type="match status" value="1"/>
</dbReference>
<name>A0ABS1D549_9PROT</name>
<dbReference type="Gene3D" id="2.130.10.10">
    <property type="entry name" value="YVTN repeat-like/Quinoprotein amine dehydrogenase"/>
    <property type="match status" value="2"/>
</dbReference>
<protein>
    <recommendedName>
        <fullName evidence="2">KAP NTPase domain-containing protein</fullName>
    </recommendedName>
</protein>
<dbReference type="SUPFAM" id="SSF110296">
    <property type="entry name" value="Oligoxyloglucan reducing end-specific cellobiohydrolase"/>
    <property type="match status" value="1"/>
</dbReference>
<dbReference type="SUPFAM" id="SSF50939">
    <property type="entry name" value="Sialidases"/>
    <property type="match status" value="1"/>
</dbReference>
<dbReference type="CDD" id="cd15482">
    <property type="entry name" value="Sialidase_non-viral"/>
    <property type="match status" value="1"/>
</dbReference>
<keyword evidence="1" id="KW-0812">Transmembrane</keyword>